<dbReference type="Proteomes" id="UP000279259">
    <property type="component" value="Unassembled WGS sequence"/>
</dbReference>
<evidence type="ECO:0000313" key="3">
    <source>
        <dbReference type="Proteomes" id="UP000279259"/>
    </source>
</evidence>
<feature type="signal peptide" evidence="1">
    <location>
        <begin position="1"/>
        <end position="17"/>
    </location>
</feature>
<name>A0A427YDI5_9TREE</name>
<dbReference type="EMBL" id="RSCD01000015">
    <property type="protein sequence ID" value="RSH89132.1"/>
    <property type="molecule type" value="Genomic_DNA"/>
</dbReference>
<protein>
    <submittedName>
        <fullName evidence="2">Uncharacterized protein</fullName>
    </submittedName>
</protein>
<evidence type="ECO:0000313" key="2">
    <source>
        <dbReference type="EMBL" id="RSH89132.1"/>
    </source>
</evidence>
<dbReference type="AlphaFoldDB" id="A0A427YDI5"/>
<comment type="caution">
    <text evidence="2">The sequence shown here is derived from an EMBL/GenBank/DDBJ whole genome shotgun (WGS) entry which is preliminary data.</text>
</comment>
<reference evidence="2 3" key="1">
    <citation type="submission" date="2018-11" db="EMBL/GenBank/DDBJ databases">
        <title>Genome sequence of Saitozyma podzolica DSM 27192.</title>
        <authorList>
            <person name="Aliyu H."/>
            <person name="Gorte O."/>
            <person name="Ochsenreither K."/>
        </authorList>
    </citation>
    <scope>NUCLEOTIDE SEQUENCE [LARGE SCALE GENOMIC DNA]</scope>
    <source>
        <strain evidence="2 3">DSM 27192</strain>
    </source>
</reference>
<keyword evidence="3" id="KW-1185">Reference proteome</keyword>
<dbReference type="STRING" id="1890683.A0A427YDI5"/>
<keyword evidence="1" id="KW-0732">Signal</keyword>
<dbReference type="OrthoDB" id="2591730at2759"/>
<proteinExistence type="predicted"/>
<gene>
    <name evidence="2" type="ORF">EHS25_002798</name>
</gene>
<organism evidence="2 3">
    <name type="scientific">Saitozyma podzolica</name>
    <dbReference type="NCBI Taxonomy" id="1890683"/>
    <lineage>
        <taxon>Eukaryota</taxon>
        <taxon>Fungi</taxon>
        <taxon>Dikarya</taxon>
        <taxon>Basidiomycota</taxon>
        <taxon>Agaricomycotina</taxon>
        <taxon>Tremellomycetes</taxon>
        <taxon>Tremellales</taxon>
        <taxon>Trimorphomycetaceae</taxon>
        <taxon>Saitozyma</taxon>
    </lineage>
</organism>
<dbReference type="InterPro" id="IPR015943">
    <property type="entry name" value="WD40/YVTN_repeat-like_dom_sf"/>
</dbReference>
<dbReference type="Gene3D" id="2.130.10.10">
    <property type="entry name" value="YVTN repeat-like/Quinoprotein amine dehydrogenase"/>
    <property type="match status" value="1"/>
</dbReference>
<evidence type="ECO:0000256" key="1">
    <source>
        <dbReference type="SAM" id="SignalP"/>
    </source>
</evidence>
<dbReference type="SUPFAM" id="SSF51004">
    <property type="entry name" value="C-terminal (heme d1) domain of cytochrome cd1-nitrite reductase"/>
    <property type="match status" value="1"/>
</dbReference>
<sequence length="330" mass="34181">MSVRGLFALFVLGFTAASPVKKWYPESVGANYFQTNGFDGNQLVASYILPDGRLVAGSAVWTAGNGSAGINDPAPFENHADPFYSSGSVIVSGEQVFAVNAGSDSVSVFDIDPLDPAQPQLNGTFSSGGEFPISLAASPDGKIVCVLNAGARNGFSCYGAGDDGWDHMSGWDRSFGLNLTTPPHGPVGNTPSQITFSSDMSSLIVAVKGQLPTDLNNPSGNMTGGWIATYNIGPNGTLAAEPVKRPAAIPFSINEDVDQKGVFFLSDVSSGFAAYNADADSAVVQGAIPAEGATCWAAQSALSKSFYVVDITGKSNITEISLDPTTLKQV</sequence>
<dbReference type="InterPro" id="IPR011048">
    <property type="entry name" value="Haem_d1_sf"/>
</dbReference>
<feature type="chain" id="PRO_5019009879" evidence="1">
    <location>
        <begin position="18"/>
        <end position="330"/>
    </location>
</feature>
<accession>A0A427YDI5</accession>